<gene>
    <name evidence="1" type="ORF">GIB67_019189</name>
</gene>
<reference evidence="1 2" key="1">
    <citation type="journal article" date="2020" name="IScience">
        <title>Genome Sequencing of the Endangered Kingdonia uniflora (Circaeasteraceae, Ranunculales) Reveals Potential Mechanisms of Evolutionary Specialization.</title>
        <authorList>
            <person name="Sun Y."/>
            <person name="Deng T."/>
            <person name="Zhang A."/>
            <person name="Moore M.J."/>
            <person name="Landis J.B."/>
            <person name="Lin N."/>
            <person name="Zhang H."/>
            <person name="Zhang X."/>
            <person name="Huang J."/>
            <person name="Zhang X."/>
            <person name="Sun H."/>
            <person name="Wang H."/>
        </authorList>
    </citation>
    <scope>NUCLEOTIDE SEQUENCE [LARGE SCALE GENOMIC DNA]</scope>
    <source>
        <strain evidence="1">TB1705</strain>
        <tissue evidence="1">Leaf</tissue>
    </source>
</reference>
<dbReference type="AlphaFoldDB" id="A0A7J7N071"/>
<evidence type="ECO:0000313" key="2">
    <source>
        <dbReference type="Proteomes" id="UP000541444"/>
    </source>
</evidence>
<organism evidence="1 2">
    <name type="scientific">Kingdonia uniflora</name>
    <dbReference type="NCBI Taxonomy" id="39325"/>
    <lineage>
        <taxon>Eukaryota</taxon>
        <taxon>Viridiplantae</taxon>
        <taxon>Streptophyta</taxon>
        <taxon>Embryophyta</taxon>
        <taxon>Tracheophyta</taxon>
        <taxon>Spermatophyta</taxon>
        <taxon>Magnoliopsida</taxon>
        <taxon>Ranunculales</taxon>
        <taxon>Circaeasteraceae</taxon>
        <taxon>Kingdonia</taxon>
    </lineage>
</organism>
<accession>A0A7J7N071</accession>
<proteinExistence type="predicted"/>
<keyword evidence="2" id="KW-1185">Reference proteome</keyword>
<sequence>QTQNSTSPFQTTSNYIMKPLKVEVLEAITTYSRLYSGQTRLHHQTQCLNITLHYEGTRGRGTRSDYNLFKLILGASSTKYPASWLLVQPVQPTFNIQHISLQSLIDTLNSTSN</sequence>
<comment type="caution">
    <text evidence="1">The sequence shown here is derived from an EMBL/GenBank/DDBJ whole genome shotgun (WGS) entry which is preliminary data.</text>
</comment>
<dbReference type="EMBL" id="JACGCM010001165">
    <property type="protein sequence ID" value="KAF6160420.1"/>
    <property type="molecule type" value="Genomic_DNA"/>
</dbReference>
<feature type="non-terminal residue" evidence="1">
    <location>
        <position position="113"/>
    </location>
</feature>
<name>A0A7J7N071_9MAGN</name>
<evidence type="ECO:0000313" key="1">
    <source>
        <dbReference type="EMBL" id="KAF6160420.1"/>
    </source>
</evidence>
<protein>
    <submittedName>
        <fullName evidence="1">Uncharacterized protein</fullName>
    </submittedName>
</protein>
<dbReference type="Proteomes" id="UP000541444">
    <property type="component" value="Unassembled WGS sequence"/>
</dbReference>